<dbReference type="KEGG" id="vg:29124761"/>
<keyword evidence="2" id="KW-1185">Reference proteome</keyword>
<proteinExistence type="predicted"/>
<name>A0A140G6D4_9CAUD</name>
<sequence length="83" mass="9368">MTVVQKPGKNFGTSEISVDVKAIDLEPGVYVDGFLWNQSGTCVVQEVKETDDRVMVLVANFSNGEQPRRFFYKDRPVTAWGRL</sequence>
<accession>A0A140G6D4</accession>
<dbReference type="RefSeq" id="YP_009301306.1">
    <property type="nucleotide sequence ID" value="NC_031231.1"/>
</dbReference>
<evidence type="ECO:0000313" key="2">
    <source>
        <dbReference type="Proteomes" id="UP000201386"/>
    </source>
</evidence>
<gene>
    <name evidence="1" type="primary">49</name>
    <name evidence="1" type="ORF">KELLEZIO_49</name>
</gene>
<organism evidence="1 2">
    <name type="scientific">Arthrobacter phage KellEzio</name>
    <dbReference type="NCBI Taxonomy" id="1796995"/>
    <lineage>
        <taxon>Viruses</taxon>
        <taxon>Duplodnaviria</taxon>
        <taxon>Heunggongvirae</taxon>
        <taxon>Uroviricota</taxon>
        <taxon>Caudoviricetes</taxon>
        <taxon>Kelleziovirus</taxon>
        <taxon>Kelleziovirus kellezzio</taxon>
    </lineage>
</organism>
<dbReference type="Proteomes" id="UP000201386">
    <property type="component" value="Segment"/>
</dbReference>
<dbReference type="GeneID" id="29124761"/>
<reference evidence="1 2" key="1">
    <citation type="submission" date="2016-02" db="EMBL/GenBank/DDBJ databases">
        <authorList>
            <person name="Lynch K.C."/>
            <person name="Doan M."/>
            <person name="Paisley J.T."/>
            <person name="Allen K.G."/>
            <person name="Gaffney B.L."/>
            <person name="Rinehart C.A."/>
            <person name="King R.A."/>
            <person name="Staples A."/>
            <person name="Bowman C.A."/>
            <person name="Russell D.A."/>
            <person name="Pope W.H."/>
            <person name="Jacobs-Sera D."/>
            <person name="Hendrix R.W."/>
            <person name="Hatfull G.F."/>
        </authorList>
    </citation>
    <scope>NUCLEOTIDE SEQUENCE [LARGE SCALE GENOMIC DNA]</scope>
</reference>
<dbReference type="EMBL" id="KU647626">
    <property type="protein sequence ID" value="AMM44219.1"/>
    <property type="molecule type" value="Genomic_DNA"/>
</dbReference>
<evidence type="ECO:0000313" key="1">
    <source>
        <dbReference type="EMBL" id="AMM44219.1"/>
    </source>
</evidence>
<protein>
    <submittedName>
        <fullName evidence="1">Uncharacterized protein</fullName>
    </submittedName>
</protein>